<evidence type="ECO:0000256" key="9">
    <source>
        <dbReference type="ARBA" id="ARBA00023284"/>
    </source>
</evidence>
<evidence type="ECO:0000256" key="7">
    <source>
        <dbReference type="ARBA" id="ARBA00023136"/>
    </source>
</evidence>
<evidence type="ECO:0000313" key="13">
    <source>
        <dbReference type="Proteomes" id="UP000287853"/>
    </source>
</evidence>
<keyword evidence="7 10" id="KW-0472">Membrane</keyword>
<dbReference type="EMBL" id="MTKO01000096">
    <property type="protein sequence ID" value="RWX44365.1"/>
    <property type="molecule type" value="Genomic_DNA"/>
</dbReference>
<dbReference type="CDD" id="cd12920">
    <property type="entry name" value="VKOR_3"/>
    <property type="match status" value="1"/>
</dbReference>
<evidence type="ECO:0000256" key="3">
    <source>
        <dbReference type="ARBA" id="ARBA00022692"/>
    </source>
</evidence>
<name>A0A444IUU4_9BACT</name>
<keyword evidence="13" id="KW-1185">Reference proteome</keyword>
<dbReference type="GO" id="GO:0016020">
    <property type="term" value="C:membrane"/>
    <property type="evidence" value="ECO:0007669"/>
    <property type="project" value="UniProtKB-SubCell"/>
</dbReference>
<feature type="domain" description="Vitamin K epoxide reductase" evidence="11">
    <location>
        <begin position="8"/>
        <end position="149"/>
    </location>
</feature>
<dbReference type="InterPro" id="IPR012336">
    <property type="entry name" value="Thioredoxin-like_fold"/>
</dbReference>
<keyword evidence="3 10" id="KW-0812">Transmembrane</keyword>
<keyword evidence="6" id="KW-0560">Oxidoreductase</keyword>
<evidence type="ECO:0000313" key="12">
    <source>
        <dbReference type="EMBL" id="RWX44365.1"/>
    </source>
</evidence>
<dbReference type="Pfam" id="PF13462">
    <property type="entry name" value="Thioredoxin_4"/>
    <property type="match status" value="1"/>
</dbReference>
<dbReference type="GO" id="GO:0048038">
    <property type="term" value="F:quinone binding"/>
    <property type="evidence" value="ECO:0007669"/>
    <property type="project" value="UniProtKB-KW"/>
</dbReference>
<gene>
    <name evidence="12" type="ORF">H206_03386</name>
</gene>
<dbReference type="PANTHER" id="PTHR34573">
    <property type="entry name" value="VKC DOMAIN-CONTAINING PROTEIN"/>
    <property type="match status" value="1"/>
</dbReference>
<organism evidence="12 13">
    <name type="scientific">Candidatus Electrothrix aarhusensis</name>
    <dbReference type="NCBI Taxonomy" id="1859131"/>
    <lineage>
        <taxon>Bacteria</taxon>
        <taxon>Pseudomonadati</taxon>
        <taxon>Thermodesulfobacteriota</taxon>
        <taxon>Desulfobulbia</taxon>
        <taxon>Desulfobulbales</taxon>
        <taxon>Desulfobulbaceae</taxon>
        <taxon>Candidatus Electrothrix</taxon>
    </lineage>
</organism>
<dbReference type="Gene3D" id="3.40.30.10">
    <property type="entry name" value="Glutaredoxin"/>
    <property type="match status" value="1"/>
</dbReference>
<evidence type="ECO:0000256" key="4">
    <source>
        <dbReference type="ARBA" id="ARBA00022719"/>
    </source>
</evidence>
<feature type="transmembrane region" description="Helical" evidence="10">
    <location>
        <begin position="98"/>
        <end position="118"/>
    </location>
</feature>
<evidence type="ECO:0000256" key="6">
    <source>
        <dbReference type="ARBA" id="ARBA00023002"/>
    </source>
</evidence>
<dbReference type="PANTHER" id="PTHR34573:SF1">
    <property type="entry name" value="VITAMIN K EPOXIDE REDUCTASE DOMAIN-CONTAINING PROTEIN"/>
    <property type="match status" value="1"/>
</dbReference>
<evidence type="ECO:0000259" key="11">
    <source>
        <dbReference type="SMART" id="SM00756"/>
    </source>
</evidence>
<sequence>MKQKTLPYRVYTVPILILAAIGIAASAYLALSHYRNYTDIGYSSFCAISKSINCDTVSQSPWSILLGLPVALWGVLGYTIFFLLALPAQVDTKERRGLWDLLFLIALLFSLIDLFFGYITAVKIESYCIVCFLTYVVSFALLFLTWIIRRRFNSHSLLTGVQKGLGFLLHQKSILSMLVLLVLAFSALRLFIPTYWNYHYPQLSENITTGVTEEGHPWIGAEDPKLVINEFTDYQCFQCSKAHFFLRLLVDKYPEKIRLVHYHYPMDEKFNTVLVKEPFHTGSGMLALLTIAAARQDKFWEANDALYAVIQHGITSFNIKKFAEKLHIDADQLKKDMHSASALKQVESDIRTGLKNNIIGTPSFIVDGKVYIGRLPDKILDIINKE</sequence>
<accession>A0A444IUU4</accession>
<comment type="similarity">
    <text evidence="2">Belongs to the VKOR family.</text>
</comment>
<proteinExistence type="inferred from homology"/>
<dbReference type="InterPro" id="IPR038354">
    <property type="entry name" value="VKOR_sf"/>
</dbReference>
<dbReference type="AlphaFoldDB" id="A0A444IUU4"/>
<feature type="transmembrane region" description="Helical" evidence="10">
    <location>
        <begin position="64"/>
        <end position="86"/>
    </location>
</feature>
<dbReference type="Pfam" id="PF07884">
    <property type="entry name" value="VKOR"/>
    <property type="match status" value="1"/>
</dbReference>
<feature type="transmembrane region" description="Helical" evidence="10">
    <location>
        <begin position="174"/>
        <end position="196"/>
    </location>
</feature>
<dbReference type="SUPFAM" id="SSF52833">
    <property type="entry name" value="Thioredoxin-like"/>
    <property type="match status" value="1"/>
</dbReference>
<dbReference type="InterPro" id="IPR036249">
    <property type="entry name" value="Thioredoxin-like_sf"/>
</dbReference>
<evidence type="ECO:0000256" key="1">
    <source>
        <dbReference type="ARBA" id="ARBA00004141"/>
    </source>
</evidence>
<dbReference type="InterPro" id="IPR012932">
    <property type="entry name" value="VKOR"/>
</dbReference>
<protein>
    <submittedName>
        <fullName evidence="12">Putative membrane protein</fullName>
    </submittedName>
</protein>
<evidence type="ECO:0000256" key="5">
    <source>
        <dbReference type="ARBA" id="ARBA00022989"/>
    </source>
</evidence>
<keyword evidence="9" id="KW-0676">Redox-active center</keyword>
<keyword evidence="8" id="KW-1015">Disulfide bond</keyword>
<dbReference type="Gene3D" id="1.20.1440.130">
    <property type="entry name" value="VKOR domain"/>
    <property type="match status" value="1"/>
</dbReference>
<dbReference type="Proteomes" id="UP000287853">
    <property type="component" value="Unassembled WGS sequence"/>
</dbReference>
<comment type="caution">
    <text evidence="12">The sequence shown here is derived from an EMBL/GenBank/DDBJ whole genome shotgun (WGS) entry which is preliminary data.</text>
</comment>
<evidence type="ECO:0000256" key="8">
    <source>
        <dbReference type="ARBA" id="ARBA00023157"/>
    </source>
</evidence>
<feature type="transmembrane region" description="Helical" evidence="10">
    <location>
        <begin position="124"/>
        <end position="148"/>
    </location>
</feature>
<dbReference type="SMART" id="SM00756">
    <property type="entry name" value="VKc"/>
    <property type="match status" value="1"/>
</dbReference>
<keyword evidence="5 10" id="KW-1133">Transmembrane helix</keyword>
<evidence type="ECO:0000256" key="2">
    <source>
        <dbReference type="ARBA" id="ARBA00006214"/>
    </source>
</evidence>
<feature type="transmembrane region" description="Helical" evidence="10">
    <location>
        <begin position="12"/>
        <end position="31"/>
    </location>
</feature>
<keyword evidence="4" id="KW-0874">Quinone</keyword>
<reference evidence="12 13" key="1">
    <citation type="submission" date="2017-01" db="EMBL/GenBank/DDBJ databases">
        <title>The cable genome- insights into the physiology and evolution of filamentous bacteria capable of sulfide oxidation via long distance electron transfer.</title>
        <authorList>
            <person name="Schreiber L."/>
            <person name="Bjerg J.T."/>
            <person name="Boggild A."/>
            <person name="Van De Vossenberg J."/>
            <person name="Meysman F."/>
            <person name="Nielsen L.P."/>
            <person name="Schramm A."/>
            <person name="Kjeldsen K.U."/>
        </authorList>
    </citation>
    <scope>NUCLEOTIDE SEQUENCE [LARGE SCALE GENOMIC DNA]</scope>
    <source>
        <strain evidence="12">MCF</strain>
    </source>
</reference>
<dbReference type="GO" id="GO:0016491">
    <property type="term" value="F:oxidoreductase activity"/>
    <property type="evidence" value="ECO:0007669"/>
    <property type="project" value="UniProtKB-KW"/>
</dbReference>
<comment type="subcellular location">
    <subcellularLocation>
        <location evidence="1">Membrane</location>
        <topology evidence="1">Multi-pass membrane protein</topology>
    </subcellularLocation>
</comment>
<evidence type="ECO:0000256" key="10">
    <source>
        <dbReference type="SAM" id="Phobius"/>
    </source>
</evidence>